<dbReference type="InterPro" id="IPR036034">
    <property type="entry name" value="PDZ_sf"/>
</dbReference>
<evidence type="ECO:0000256" key="1">
    <source>
        <dbReference type="SAM" id="MobiDB-lite"/>
    </source>
</evidence>
<feature type="compositionally biased region" description="Polar residues" evidence="1">
    <location>
        <begin position="255"/>
        <end position="273"/>
    </location>
</feature>
<dbReference type="Proteomes" id="UP000257200">
    <property type="component" value="Unplaced"/>
</dbReference>
<reference evidence="3" key="2">
    <citation type="submission" date="2025-09" db="UniProtKB">
        <authorList>
            <consortium name="Ensembl"/>
        </authorList>
    </citation>
    <scope>IDENTIFICATION</scope>
</reference>
<dbReference type="SUPFAM" id="SSF50156">
    <property type="entry name" value="PDZ domain-like"/>
    <property type="match status" value="2"/>
</dbReference>
<dbReference type="SMART" id="SM00228">
    <property type="entry name" value="PDZ"/>
    <property type="match status" value="2"/>
</dbReference>
<dbReference type="Ensembl" id="ENSAPOT00000014276.1">
    <property type="protein sequence ID" value="ENSAPOP00000001948.1"/>
    <property type="gene ID" value="ENSAPOG00000003323.1"/>
</dbReference>
<dbReference type="Gene3D" id="2.30.42.10">
    <property type="match status" value="2"/>
</dbReference>
<feature type="domain" description="PDZ" evidence="2">
    <location>
        <begin position="798"/>
        <end position="881"/>
    </location>
</feature>
<feature type="compositionally biased region" description="Low complexity" evidence="1">
    <location>
        <begin position="631"/>
        <end position="641"/>
    </location>
</feature>
<feature type="domain" description="PDZ" evidence="2">
    <location>
        <begin position="909"/>
        <end position="991"/>
    </location>
</feature>
<feature type="compositionally biased region" description="Polar residues" evidence="1">
    <location>
        <begin position="561"/>
        <end position="576"/>
    </location>
</feature>
<feature type="compositionally biased region" description="Acidic residues" evidence="1">
    <location>
        <begin position="678"/>
        <end position="690"/>
    </location>
</feature>
<feature type="region of interest" description="Disordered" evidence="1">
    <location>
        <begin position="235"/>
        <end position="303"/>
    </location>
</feature>
<dbReference type="InterPro" id="IPR055287">
    <property type="entry name" value="IL-16-like"/>
</dbReference>
<accession>A0A3Q1EEA0</accession>
<protein>
    <submittedName>
        <fullName evidence="3">Uncharacterized LOC110970176</fullName>
    </submittedName>
</protein>
<dbReference type="GO" id="GO:0030595">
    <property type="term" value="P:leukocyte chemotaxis"/>
    <property type="evidence" value="ECO:0007669"/>
    <property type="project" value="TreeGrafter"/>
</dbReference>
<feature type="compositionally biased region" description="Polar residues" evidence="1">
    <location>
        <begin position="18"/>
        <end position="32"/>
    </location>
</feature>
<dbReference type="Pfam" id="PF00595">
    <property type="entry name" value="PDZ"/>
    <property type="match status" value="2"/>
</dbReference>
<evidence type="ECO:0000259" key="2">
    <source>
        <dbReference type="PROSITE" id="PS50106"/>
    </source>
</evidence>
<feature type="compositionally biased region" description="Basic and acidic residues" evidence="1">
    <location>
        <begin position="129"/>
        <end position="138"/>
    </location>
</feature>
<dbReference type="CDD" id="cd06762">
    <property type="entry name" value="PDZ6_PDZD2-PDZ3_hPro-IL-16-like"/>
    <property type="match status" value="1"/>
</dbReference>
<dbReference type="GO" id="GO:0042609">
    <property type="term" value="F:CD4 receptor binding"/>
    <property type="evidence" value="ECO:0007669"/>
    <property type="project" value="TreeGrafter"/>
</dbReference>
<dbReference type="FunFam" id="2.30.42.10:FF:000122">
    <property type="entry name" value="Pro-interleukin-16"/>
    <property type="match status" value="1"/>
</dbReference>
<dbReference type="InParanoid" id="A0A3Q1EEA0"/>
<feature type="region of interest" description="Disordered" evidence="1">
    <location>
        <begin position="1"/>
        <end position="140"/>
    </location>
</feature>
<feature type="compositionally biased region" description="Polar residues" evidence="1">
    <location>
        <begin position="705"/>
        <end position="715"/>
    </location>
</feature>
<organism evidence="3 4">
    <name type="scientific">Acanthochromis polyacanthus</name>
    <name type="common">spiny chromis</name>
    <dbReference type="NCBI Taxonomy" id="80966"/>
    <lineage>
        <taxon>Eukaryota</taxon>
        <taxon>Metazoa</taxon>
        <taxon>Chordata</taxon>
        <taxon>Craniata</taxon>
        <taxon>Vertebrata</taxon>
        <taxon>Euteleostomi</taxon>
        <taxon>Actinopterygii</taxon>
        <taxon>Neopterygii</taxon>
        <taxon>Teleostei</taxon>
        <taxon>Neoteleostei</taxon>
        <taxon>Acanthomorphata</taxon>
        <taxon>Ovalentaria</taxon>
        <taxon>Pomacentridae</taxon>
        <taxon>Acanthochromis</taxon>
    </lineage>
</organism>
<evidence type="ECO:0000313" key="4">
    <source>
        <dbReference type="Proteomes" id="UP000257200"/>
    </source>
</evidence>
<dbReference type="AlphaFoldDB" id="A0A3Q1EEA0"/>
<dbReference type="PANTHER" id="PTHR48484:SF1">
    <property type="entry name" value="DENTIN SIALOPHOSPHOPROTEIN"/>
    <property type="match status" value="1"/>
</dbReference>
<name>A0A3Q1EEA0_9TELE</name>
<dbReference type="GeneTree" id="ENSGT00940000156178"/>
<dbReference type="InterPro" id="IPR001478">
    <property type="entry name" value="PDZ"/>
</dbReference>
<feature type="region of interest" description="Disordered" evidence="1">
    <location>
        <begin position="533"/>
        <end position="654"/>
    </location>
</feature>
<dbReference type="STRING" id="80966.ENSAPOP00000001948"/>
<feature type="compositionally biased region" description="Pro residues" evidence="1">
    <location>
        <begin position="618"/>
        <end position="630"/>
    </location>
</feature>
<proteinExistence type="predicted"/>
<keyword evidence="4" id="KW-1185">Reference proteome</keyword>
<feature type="compositionally biased region" description="Polar residues" evidence="1">
    <location>
        <begin position="61"/>
        <end position="71"/>
    </location>
</feature>
<reference evidence="3" key="1">
    <citation type="submission" date="2025-08" db="UniProtKB">
        <authorList>
            <consortium name="Ensembl"/>
        </authorList>
    </citation>
    <scope>IDENTIFICATION</scope>
</reference>
<dbReference type="PANTHER" id="PTHR48484">
    <property type="entry name" value="PRO-INTERLEUKIN-16"/>
    <property type="match status" value="1"/>
</dbReference>
<dbReference type="GO" id="GO:0005125">
    <property type="term" value="F:cytokine activity"/>
    <property type="evidence" value="ECO:0007669"/>
    <property type="project" value="InterPro"/>
</dbReference>
<sequence>MDLSLLPTSDYDKERTATRFTIRSANSPSYSLSRRPGVRKREEAGECHANGTNKEEDSGYQARTRSRVQGQSEEKETKLNQNSTADKTTPEVETNRESESRGRTEWRRNNLSSRSRSLDWRAGVQSPDRATKRGRDVSKWAAGLEEGKEVKDGTTGRVTSSLQGYNSAGASGIRDWKQQTLDRNSRGQTLPSRLRLTETSSSVGPKGGQSILERIQKLFGSAGFGKDSPIPETIGGTFPRRFSSGDTVKSPVQKMWTQKDTISSEASLSPVRSQTRERSPGRQRQGQIQSRYPEEGAGSWGTRFVESGTRSLDRARNRCMVAAQSRATRGINATAQLDSFLEEVSLKDSEKDKSETKLRQIETRGINGRRTDDVTNVKIDWKAADEDVFETNPHKTTPTERKKFTETFSSSASVRNKISQFEALTQRAGSQVVMPRRTFSVPTQLSRRHDGVKKSGSAKEINRLRAGFEVGDKAKEKIVGTGRKLVSERSLSVDEVGLRLAKKETTGNDSDEFGKYSKLKSTLEIPLNGGAERRSRKFYLDEADLVKVSSPEETNEKETSDATAQKTAPSEITSPVSDDDKTPTDTPNLSPFISPAEDATPTADKTENESTSISTPAVKPPAPDSLPLPHPLASSSHSNLPDLVSPDVKTSHSKGMKRVMDLNAWVAGLSPDFKGWNDNEDYEDDEDDDESTQKDEDSNYDSDSGESSVTVTSNMSQSDRRSFCMSLADLCNFAGADYESENDSDEWQSMGRRSASLSSDVSALSCVSVLPTEELDKLLEDVRSLGDDTLQDYDEVQVVVLHKEVGVGLGFSLAGGVDQNKPITVHKVFHSGVAAQEGSIREGDHVLSINGTALSGSGHWEALRVLRRAKTREMAVVVLRRGDVSGASKKEVQRSPQGPTHTQTGQRMCLQLQKNSRDLGFSLQGGEGSNLGNRPLTVQKIFQGGPVDQVCPGDEVLEIGGVSMLGMRRLEAWTLIRRLPAGPVDVVLRRPPKHLET</sequence>
<evidence type="ECO:0000313" key="3">
    <source>
        <dbReference type="Ensembl" id="ENSAPOP00000001948.1"/>
    </source>
</evidence>
<dbReference type="PROSITE" id="PS50106">
    <property type="entry name" value="PDZ"/>
    <property type="match status" value="2"/>
</dbReference>
<feature type="region of interest" description="Disordered" evidence="1">
    <location>
        <begin position="673"/>
        <end position="715"/>
    </location>
</feature>
<feature type="compositionally biased region" description="Basic and acidic residues" evidence="1">
    <location>
        <begin position="88"/>
        <end position="108"/>
    </location>
</feature>
<dbReference type="GO" id="GO:0050930">
    <property type="term" value="P:induction of positive chemotaxis"/>
    <property type="evidence" value="ECO:0007669"/>
    <property type="project" value="InterPro"/>
</dbReference>